<accession>A0AAJ0BIS1</accession>
<dbReference type="GO" id="GO:0005874">
    <property type="term" value="C:microtubule"/>
    <property type="evidence" value="ECO:0007669"/>
    <property type="project" value="TreeGrafter"/>
</dbReference>
<keyword evidence="2" id="KW-0378">Hydrolase</keyword>
<comment type="caution">
    <text evidence="2">The sequence shown here is derived from an EMBL/GenBank/DDBJ whole genome shotgun (WGS) entry which is preliminary data.</text>
</comment>
<protein>
    <submittedName>
        <fullName evidence="2">P-loop containing nucleoside triphosphate hydrolase protein</fullName>
    </submittedName>
</protein>
<dbReference type="SMART" id="SM00053">
    <property type="entry name" value="DYNc"/>
    <property type="match status" value="1"/>
</dbReference>
<proteinExistence type="predicted"/>
<dbReference type="GO" id="GO:0016020">
    <property type="term" value="C:membrane"/>
    <property type="evidence" value="ECO:0007669"/>
    <property type="project" value="TreeGrafter"/>
</dbReference>
<dbReference type="PANTHER" id="PTHR11566:SF66">
    <property type="entry name" value="INTERFERON-INDUCED GTP-BINDING PROTEIN MX"/>
    <property type="match status" value="1"/>
</dbReference>
<reference evidence="2" key="1">
    <citation type="submission" date="2023-06" db="EMBL/GenBank/DDBJ databases">
        <title>Genome-scale phylogeny and comparative genomics of the fungal order Sordariales.</title>
        <authorList>
            <consortium name="Lawrence Berkeley National Laboratory"/>
            <person name="Hensen N."/>
            <person name="Bonometti L."/>
            <person name="Westerberg I."/>
            <person name="Brannstrom I.O."/>
            <person name="Guillou S."/>
            <person name="Cros-Aarteil S."/>
            <person name="Calhoun S."/>
            <person name="Haridas S."/>
            <person name="Kuo A."/>
            <person name="Mondo S."/>
            <person name="Pangilinan J."/>
            <person name="Riley R."/>
            <person name="Labutti K."/>
            <person name="Andreopoulos B."/>
            <person name="Lipzen A."/>
            <person name="Chen C."/>
            <person name="Yanf M."/>
            <person name="Daum C."/>
            <person name="Ng V."/>
            <person name="Clum A."/>
            <person name="Steindorff A."/>
            <person name="Ohm R."/>
            <person name="Martin F."/>
            <person name="Silar P."/>
            <person name="Natvig D."/>
            <person name="Lalanne C."/>
            <person name="Gautier V."/>
            <person name="Ament-Velasquez S.L."/>
            <person name="Kruys A."/>
            <person name="Hutchinson M.I."/>
            <person name="Powell A.J."/>
            <person name="Barry K."/>
            <person name="Miller A.N."/>
            <person name="Grigoriev I.V."/>
            <person name="Debuchy R."/>
            <person name="Gladieux P."/>
            <person name="Thoren M.H."/>
            <person name="Johannesson H."/>
        </authorList>
    </citation>
    <scope>NUCLEOTIDE SEQUENCE</scope>
    <source>
        <strain evidence="2">PSN4</strain>
    </source>
</reference>
<dbReference type="Gene3D" id="3.40.50.300">
    <property type="entry name" value="P-loop containing nucleotide triphosphate hydrolases"/>
    <property type="match status" value="1"/>
</dbReference>
<dbReference type="InterPro" id="IPR027417">
    <property type="entry name" value="P-loop_NTPase"/>
</dbReference>
<evidence type="ECO:0000313" key="2">
    <source>
        <dbReference type="EMBL" id="KAK1756606.1"/>
    </source>
</evidence>
<dbReference type="GO" id="GO:0006897">
    <property type="term" value="P:endocytosis"/>
    <property type="evidence" value="ECO:0007669"/>
    <property type="project" value="TreeGrafter"/>
</dbReference>
<dbReference type="InterPro" id="IPR022812">
    <property type="entry name" value="Dynamin"/>
</dbReference>
<dbReference type="GO" id="GO:0016559">
    <property type="term" value="P:peroxisome fission"/>
    <property type="evidence" value="ECO:0007669"/>
    <property type="project" value="TreeGrafter"/>
</dbReference>
<dbReference type="Proteomes" id="UP001239445">
    <property type="component" value="Unassembled WGS sequence"/>
</dbReference>
<evidence type="ECO:0000259" key="1">
    <source>
        <dbReference type="PROSITE" id="PS51718"/>
    </source>
</evidence>
<dbReference type="PANTHER" id="PTHR11566">
    <property type="entry name" value="DYNAMIN"/>
    <property type="match status" value="1"/>
</dbReference>
<dbReference type="InterPro" id="IPR030381">
    <property type="entry name" value="G_DYNAMIN_dom"/>
</dbReference>
<dbReference type="PRINTS" id="PR00195">
    <property type="entry name" value="DYNAMIN"/>
</dbReference>
<dbReference type="InterPro" id="IPR001401">
    <property type="entry name" value="Dynamin_GTPase"/>
</dbReference>
<dbReference type="CDD" id="cd08771">
    <property type="entry name" value="DLP_1"/>
    <property type="match status" value="1"/>
</dbReference>
<dbReference type="InterPro" id="IPR045063">
    <property type="entry name" value="Dynamin_N"/>
</dbReference>
<evidence type="ECO:0000313" key="3">
    <source>
        <dbReference type="Proteomes" id="UP001239445"/>
    </source>
</evidence>
<name>A0AAJ0BIS1_9PEZI</name>
<dbReference type="PROSITE" id="PS51718">
    <property type="entry name" value="G_DYNAMIN_2"/>
    <property type="match status" value="1"/>
</dbReference>
<dbReference type="GO" id="GO:0005525">
    <property type="term" value="F:GTP binding"/>
    <property type="evidence" value="ECO:0007669"/>
    <property type="project" value="InterPro"/>
</dbReference>
<dbReference type="Pfam" id="PF00350">
    <property type="entry name" value="Dynamin_N"/>
    <property type="match status" value="1"/>
</dbReference>
<gene>
    <name evidence="2" type="ORF">QBC47DRAFT_188161</name>
</gene>
<organism evidence="2 3">
    <name type="scientific">Echria macrotheca</name>
    <dbReference type="NCBI Taxonomy" id="438768"/>
    <lineage>
        <taxon>Eukaryota</taxon>
        <taxon>Fungi</taxon>
        <taxon>Dikarya</taxon>
        <taxon>Ascomycota</taxon>
        <taxon>Pezizomycotina</taxon>
        <taxon>Sordariomycetes</taxon>
        <taxon>Sordariomycetidae</taxon>
        <taxon>Sordariales</taxon>
        <taxon>Schizotheciaceae</taxon>
        <taxon>Echria</taxon>
    </lineage>
</organism>
<feature type="domain" description="Dynamin-type G" evidence="1">
    <location>
        <begin position="110"/>
        <end position="402"/>
    </location>
</feature>
<dbReference type="GO" id="GO:0008017">
    <property type="term" value="F:microtubule binding"/>
    <property type="evidence" value="ECO:0007669"/>
    <property type="project" value="TreeGrafter"/>
</dbReference>
<sequence>MLKDDLLGLKNKLQALDAERIELASLAGDKGSGYQGTDTGFALGRFLSYAGSLCNSPPCSPSGSPVIAPSDAVINAESCDPCSPIANASALDKLSGIEYALQDLQDIGNLYPVPHIAVVGDKSAGKTSLVASLTGIKFRRVETACTRCATEIRLRRNKTNNTKLWIQPDRHCADSERGALQEFDHEVEQATSDEISSWLCRVADGIFPRAPDYVHGASRGISFVTRHKIIIEKSGPDLPCLTLVDLPGLVRYPNHEQSAEDLLIIEELTDFYIKDPHTVIVAVVAANMDYMEAPILEKVVSIDPQGTRTIGILTKPDIAESCGYADRYIRLMTGQDSNPRLKLEFSWYAVLNPGPGCDPTVDEQRREEASFWRGKWLCLPAENRGVDALQKQLRRKLQETAMRSIDATETQMCAAETPAETQLEDVRTLANKPRKQLMEIRDFLFLSSMGLICYTCGQDQPFYNKDGDSPRNTSRRRWGQESSGYYTCNDCHESPGHRCGWAPMWPAV</sequence>
<dbReference type="GO" id="GO:0003924">
    <property type="term" value="F:GTPase activity"/>
    <property type="evidence" value="ECO:0007669"/>
    <property type="project" value="InterPro"/>
</dbReference>
<keyword evidence="3" id="KW-1185">Reference proteome</keyword>
<dbReference type="GO" id="GO:0005739">
    <property type="term" value="C:mitochondrion"/>
    <property type="evidence" value="ECO:0007669"/>
    <property type="project" value="TreeGrafter"/>
</dbReference>
<dbReference type="EMBL" id="MU839832">
    <property type="protein sequence ID" value="KAK1756606.1"/>
    <property type="molecule type" value="Genomic_DNA"/>
</dbReference>
<dbReference type="GO" id="GO:0048312">
    <property type="term" value="P:intracellular distribution of mitochondria"/>
    <property type="evidence" value="ECO:0007669"/>
    <property type="project" value="TreeGrafter"/>
</dbReference>
<dbReference type="AlphaFoldDB" id="A0AAJ0BIS1"/>
<dbReference type="GO" id="GO:0000266">
    <property type="term" value="P:mitochondrial fission"/>
    <property type="evidence" value="ECO:0007669"/>
    <property type="project" value="TreeGrafter"/>
</dbReference>
<dbReference type="SUPFAM" id="SSF52540">
    <property type="entry name" value="P-loop containing nucleoside triphosphate hydrolases"/>
    <property type="match status" value="1"/>
</dbReference>